<keyword evidence="4" id="KW-0833">Ubl conjugation pathway</keyword>
<dbReference type="GO" id="GO:0034227">
    <property type="term" value="P:tRNA thio-modification"/>
    <property type="evidence" value="ECO:0007669"/>
    <property type="project" value="InterPro"/>
</dbReference>
<dbReference type="AlphaFoldDB" id="A0A2A9MQT4"/>
<keyword evidence="2" id="KW-1017">Isopeptide bond</keyword>
<comment type="caution">
    <text evidence="6">The sequence shown here is derived from an EMBL/GenBank/DDBJ whole genome shotgun (WGS) entry which is preliminary data.</text>
</comment>
<dbReference type="EMBL" id="NWUJ01000001">
    <property type="protein sequence ID" value="PFH38510.1"/>
    <property type="molecule type" value="Genomic_DNA"/>
</dbReference>
<gene>
    <name evidence="6" type="ORF">BESB_008520</name>
</gene>
<evidence type="ECO:0000313" key="6">
    <source>
        <dbReference type="EMBL" id="PFH38510.1"/>
    </source>
</evidence>
<evidence type="ECO:0000256" key="1">
    <source>
        <dbReference type="ARBA" id="ARBA00022490"/>
    </source>
</evidence>
<comment type="pathway">
    <text evidence="5">tRNA modification; 5-methoxycarbonylmethyl-2-thiouridine-tRNA biosynthesis.</text>
</comment>
<dbReference type="PANTHER" id="PTHR14986">
    <property type="entry name" value="RURM1 PROTEIN"/>
    <property type="match status" value="1"/>
</dbReference>
<dbReference type="Gene3D" id="3.10.20.30">
    <property type="match status" value="1"/>
</dbReference>
<dbReference type="Pfam" id="PF09138">
    <property type="entry name" value="Urm1"/>
    <property type="match status" value="1"/>
</dbReference>
<dbReference type="VEuPathDB" id="ToxoDB:BESB_008520"/>
<dbReference type="GeneID" id="40305914"/>
<dbReference type="OrthoDB" id="10248987at2759"/>
<evidence type="ECO:0000256" key="4">
    <source>
        <dbReference type="ARBA" id="ARBA00022786"/>
    </source>
</evidence>
<sequence length="187" mass="18505">MSASQGSASPFCVTVEFCGGLEQLTTTKAKTLRLSFVASSGASAPSAEPEAPAGGEADVKLYQLVAFLSSQVVTERPDLFAETYEPMPRPGDSSAGGVSAGGVSAGGVSAGGVAAASDSVPNGSDAPGNATIGNVYAKHLLSSLPPMRVKAGVLALIDDVDVEVDGGMEATVPNGSCITFISTLHGG</sequence>
<dbReference type="SUPFAM" id="SSF54285">
    <property type="entry name" value="MoaD/ThiS"/>
    <property type="match status" value="1"/>
</dbReference>
<dbReference type="UniPathway" id="UPA00988"/>
<dbReference type="RefSeq" id="XP_029222519.1">
    <property type="nucleotide sequence ID" value="XM_029359606.1"/>
</dbReference>
<keyword evidence="7" id="KW-1185">Reference proteome</keyword>
<dbReference type="KEGG" id="bbes:BESB_008520"/>
<dbReference type="InterPro" id="IPR015221">
    <property type="entry name" value="Urm1"/>
</dbReference>
<protein>
    <recommendedName>
        <fullName evidence="5">Ubiquitin-related modifier 1</fullName>
    </recommendedName>
</protein>
<organism evidence="6 7">
    <name type="scientific">Besnoitia besnoiti</name>
    <name type="common">Apicomplexan protozoan</name>
    <dbReference type="NCBI Taxonomy" id="94643"/>
    <lineage>
        <taxon>Eukaryota</taxon>
        <taxon>Sar</taxon>
        <taxon>Alveolata</taxon>
        <taxon>Apicomplexa</taxon>
        <taxon>Conoidasida</taxon>
        <taxon>Coccidia</taxon>
        <taxon>Eucoccidiorida</taxon>
        <taxon>Eimeriorina</taxon>
        <taxon>Sarcocystidae</taxon>
        <taxon>Besnoitia</taxon>
    </lineage>
</organism>
<dbReference type="STRING" id="94643.A0A2A9MQT4"/>
<name>A0A2A9MQT4_BESBE</name>
<keyword evidence="1 5" id="KW-0963">Cytoplasm</keyword>
<accession>A0A2A9MQT4</accession>
<evidence type="ECO:0000256" key="2">
    <source>
        <dbReference type="ARBA" id="ARBA00022499"/>
    </source>
</evidence>
<dbReference type="InterPro" id="IPR012675">
    <property type="entry name" value="Beta-grasp_dom_sf"/>
</dbReference>
<evidence type="ECO:0000313" key="7">
    <source>
        <dbReference type="Proteomes" id="UP000224006"/>
    </source>
</evidence>
<evidence type="ECO:0000256" key="3">
    <source>
        <dbReference type="ARBA" id="ARBA00022694"/>
    </source>
</evidence>
<dbReference type="Proteomes" id="UP000224006">
    <property type="component" value="Chromosome I"/>
</dbReference>
<proteinExistence type="inferred from homology"/>
<reference evidence="6 7" key="1">
    <citation type="submission" date="2017-09" db="EMBL/GenBank/DDBJ databases">
        <title>Genome sequencing of Besnoitia besnoiti strain Bb-Ger1.</title>
        <authorList>
            <person name="Schares G."/>
            <person name="Venepally P."/>
            <person name="Lorenzi H.A."/>
        </authorList>
    </citation>
    <scope>NUCLEOTIDE SEQUENCE [LARGE SCALE GENOMIC DNA]</scope>
    <source>
        <strain evidence="6 7">Bb-Ger1</strain>
    </source>
</reference>
<dbReference type="InterPro" id="IPR016155">
    <property type="entry name" value="Mopterin_synth/thiamin_S_b"/>
</dbReference>
<dbReference type="GO" id="GO:0005737">
    <property type="term" value="C:cytoplasm"/>
    <property type="evidence" value="ECO:0007669"/>
    <property type="project" value="UniProtKB-SubCell"/>
</dbReference>
<evidence type="ECO:0000256" key="5">
    <source>
        <dbReference type="RuleBase" id="RU361182"/>
    </source>
</evidence>
<comment type="similarity">
    <text evidence="5">Belongs to the URM1 family.</text>
</comment>
<comment type="subcellular location">
    <subcellularLocation>
        <location evidence="5">Cytoplasm</location>
    </subcellularLocation>
</comment>
<keyword evidence="3 5" id="KW-0819">tRNA processing</keyword>